<dbReference type="Pfam" id="PF13424">
    <property type="entry name" value="TPR_12"/>
    <property type="match status" value="1"/>
</dbReference>
<feature type="repeat" description="TPR" evidence="1">
    <location>
        <begin position="338"/>
        <end position="371"/>
    </location>
</feature>
<dbReference type="PANTHER" id="PTHR12558">
    <property type="entry name" value="CELL DIVISION CYCLE 16,23,27"/>
    <property type="match status" value="1"/>
</dbReference>
<accession>A0A7L4UNX9</accession>
<dbReference type="Pfam" id="PF13181">
    <property type="entry name" value="TPR_8"/>
    <property type="match status" value="1"/>
</dbReference>
<feature type="repeat" description="TPR" evidence="1">
    <location>
        <begin position="202"/>
        <end position="235"/>
    </location>
</feature>
<dbReference type="EMBL" id="QENZ01000005">
    <property type="protein sequence ID" value="PVX50038.1"/>
    <property type="molecule type" value="Genomic_DNA"/>
</dbReference>
<organism evidence="2 3">
    <name type="scientific">Balneicella halophila</name>
    <dbReference type="NCBI Taxonomy" id="1537566"/>
    <lineage>
        <taxon>Bacteria</taxon>
        <taxon>Pseudomonadati</taxon>
        <taxon>Bacteroidota</taxon>
        <taxon>Bacteroidia</taxon>
        <taxon>Bacteroidales</taxon>
        <taxon>Balneicellaceae</taxon>
        <taxon>Balneicella</taxon>
    </lineage>
</organism>
<evidence type="ECO:0000313" key="2">
    <source>
        <dbReference type="EMBL" id="PVX50038.1"/>
    </source>
</evidence>
<evidence type="ECO:0000313" key="3">
    <source>
        <dbReference type="Proteomes" id="UP000251835"/>
    </source>
</evidence>
<protein>
    <submittedName>
        <fullName evidence="2">Tetratricopeptide repeat protein</fullName>
    </submittedName>
</protein>
<evidence type="ECO:0000256" key="1">
    <source>
        <dbReference type="PROSITE-ProRule" id="PRU00339"/>
    </source>
</evidence>
<keyword evidence="3" id="KW-1185">Reference proteome</keyword>
<dbReference type="AlphaFoldDB" id="A0A7L4UNX9"/>
<feature type="repeat" description="TPR" evidence="1">
    <location>
        <begin position="236"/>
        <end position="269"/>
    </location>
</feature>
<dbReference type="PROSITE" id="PS50293">
    <property type="entry name" value="TPR_REGION"/>
    <property type="match status" value="1"/>
</dbReference>
<dbReference type="PROSITE" id="PS50005">
    <property type="entry name" value="TPR"/>
    <property type="match status" value="5"/>
</dbReference>
<dbReference type="Gene3D" id="1.25.40.10">
    <property type="entry name" value="Tetratricopeptide repeat domain"/>
    <property type="match status" value="4"/>
</dbReference>
<dbReference type="Proteomes" id="UP000251835">
    <property type="component" value="Unassembled WGS sequence"/>
</dbReference>
<dbReference type="Pfam" id="PF13414">
    <property type="entry name" value="TPR_11"/>
    <property type="match status" value="1"/>
</dbReference>
<sequence length="467" mass="54891">MTNYFDENKDIAELVRLYEETLRGESFRYFDVFDYVDIAEYYLTTMQESKAENVISEALVQHPDAIELKYKQAEMYVLKGKTQKALNLIKELEQTSDDAEFHLLRGTIFTATGKYEEANSAFLMAIERDDENREELLFRIGLAFQHVFEFSLALQYHYKLYEESPNDLNNLFEVAYCYEQLERLDNSILFYNKYLDISPYSHKVWYNLGIIYNRLQRYEDAVEAYDYTLAIRPKHSKAYFNKGNALFYLGKYKEALTCYLKYLNYDDNHSLTNTYIAECYERLGEYESAVLHYNKALSIDPKLSDAWFGLGMVAKLQGNIYEAIQHMEKAAKTDGTFSECYIELGELYTLINEDTLAINAYRYAIIASPDALHNHIELAKFYHKKNNIQEAREVLEAVKKDFKEEAELFYYLSLFALLEDDLVEAKRYLKQAKSIDNGQFDELVNYCRRNEPLVSKGKIDDLLKLHE</sequence>
<feature type="repeat" description="TPR" evidence="1">
    <location>
        <begin position="99"/>
        <end position="132"/>
    </location>
</feature>
<dbReference type="SUPFAM" id="SSF48452">
    <property type="entry name" value="TPR-like"/>
    <property type="match status" value="3"/>
</dbReference>
<dbReference type="SMART" id="SM00028">
    <property type="entry name" value="TPR"/>
    <property type="match status" value="9"/>
</dbReference>
<dbReference type="RefSeq" id="WP_116496897.1">
    <property type="nucleotide sequence ID" value="NZ_QENZ01000005.1"/>
</dbReference>
<dbReference type="InterPro" id="IPR011990">
    <property type="entry name" value="TPR-like_helical_dom_sf"/>
</dbReference>
<gene>
    <name evidence="2" type="ORF">C7377_1684</name>
</gene>
<dbReference type="OrthoDB" id="9803982at2"/>
<feature type="repeat" description="TPR" evidence="1">
    <location>
        <begin position="270"/>
        <end position="303"/>
    </location>
</feature>
<dbReference type="InterPro" id="IPR019734">
    <property type="entry name" value="TPR_rpt"/>
</dbReference>
<comment type="caution">
    <text evidence="2">The sequence shown here is derived from an EMBL/GenBank/DDBJ whole genome shotgun (WGS) entry which is preliminary data.</text>
</comment>
<keyword evidence="1" id="KW-0802">TPR repeat</keyword>
<proteinExistence type="predicted"/>
<reference evidence="2 3" key="1">
    <citation type="submission" date="2018-05" db="EMBL/GenBank/DDBJ databases">
        <title>Genomic Encyclopedia of Type Strains, Phase IV (KMG-IV): sequencing the most valuable type-strain genomes for metagenomic binning, comparative biology and taxonomic classification.</title>
        <authorList>
            <person name="Goeker M."/>
        </authorList>
    </citation>
    <scope>NUCLEOTIDE SEQUENCE [LARGE SCALE GENOMIC DNA]</scope>
    <source>
        <strain evidence="2 3">DSM 28579</strain>
    </source>
</reference>
<dbReference type="PANTHER" id="PTHR12558:SF13">
    <property type="entry name" value="CELL DIVISION CYCLE PROTEIN 27 HOMOLOG"/>
    <property type="match status" value="1"/>
</dbReference>
<name>A0A7L4UNX9_BALHA</name>